<sequence>MINPCQSFEASLCIPSFYVLGSVADLVLRNINYIHFESQLTINNSLTIDNSSQDQVDPWHSVPPSAKIITIGSNASLTSNSNFPLDLTSLTTLGDTLSVINNTNCSLNFDALTRARALVLLDNVNTTLPAFPALERVSDVHLRGNIITSSGPNIFPSLKFAPGAVIVEAWNDFNCSKLVSQQREGIINSLICHGTNNGTDDGTGNMTANGATGPVSSGSSLSAGAWAGIAVGIAIAVLGGSAVTWLILRFRRNLNNLRKQMERNVQDSSEKSPKLPPEEGLDRLHEIEAQRITRELHDEHIGEMEVRPNEMPDDHIREVQSIPQELPGDSLVQDITSHLAEIRDEEA</sequence>
<comment type="caution">
    <text evidence="2">The sequence shown here is derived from an EMBL/GenBank/DDBJ whole genome shotgun (WGS) entry which is preliminary data.</text>
</comment>
<evidence type="ECO:0008006" key="4">
    <source>
        <dbReference type="Google" id="ProtNLM"/>
    </source>
</evidence>
<keyword evidence="1" id="KW-0472">Membrane</keyword>
<proteinExistence type="predicted"/>
<gene>
    <name evidence="2" type="ORF">EKO27_g7582</name>
</gene>
<dbReference type="AlphaFoldDB" id="A0A439CZ85"/>
<keyword evidence="1" id="KW-0812">Transmembrane</keyword>
<evidence type="ECO:0000256" key="1">
    <source>
        <dbReference type="SAM" id="Phobius"/>
    </source>
</evidence>
<name>A0A439CZ85_9PEZI</name>
<keyword evidence="1" id="KW-1133">Transmembrane helix</keyword>
<feature type="transmembrane region" description="Helical" evidence="1">
    <location>
        <begin position="225"/>
        <end position="248"/>
    </location>
</feature>
<evidence type="ECO:0000313" key="2">
    <source>
        <dbReference type="EMBL" id="RWA07523.1"/>
    </source>
</evidence>
<organism evidence="2 3">
    <name type="scientific">Xylaria grammica</name>
    <dbReference type="NCBI Taxonomy" id="363999"/>
    <lineage>
        <taxon>Eukaryota</taxon>
        <taxon>Fungi</taxon>
        <taxon>Dikarya</taxon>
        <taxon>Ascomycota</taxon>
        <taxon>Pezizomycotina</taxon>
        <taxon>Sordariomycetes</taxon>
        <taxon>Xylariomycetidae</taxon>
        <taxon>Xylariales</taxon>
        <taxon>Xylariaceae</taxon>
        <taxon>Xylaria</taxon>
    </lineage>
</organism>
<dbReference type="EMBL" id="RYZI01000253">
    <property type="protein sequence ID" value="RWA07523.1"/>
    <property type="molecule type" value="Genomic_DNA"/>
</dbReference>
<protein>
    <recommendedName>
        <fullName evidence="4">Receptor L-domain domain-containing protein</fullName>
    </recommendedName>
</protein>
<evidence type="ECO:0000313" key="3">
    <source>
        <dbReference type="Proteomes" id="UP000286045"/>
    </source>
</evidence>
<dbReference type="Proteomes" id="UP000286045">
    <property type="component" value="Unassembled WGS sequence"/>
</dbReference>
<dbReference type="SUPFAM" id="SSF52058">
    <property type="entry name" value="L domain-like"/>
    <property type="match status" value="1"/>
</dbReference>
<reference evidence="2 3" key="1">
    <citation type="submission" date="2018-12" db="EMBL/GenBank/DDBJ databases">
        <title>Draft genome sequence of Xylaria grammica IHI A82.</title>
        <authorList>
            <person name="Buettner E."/>
            <person name="Kellner H."/>
        </authorList>
    </citation>
    <scope>NUCLEOTIDE SEQUENCE [LARGE SCALE GENOMIC DNA]</scope>
    <source>
        <strain evidence="2 3">IHI A82</strain>
    </source>
</reference>
<accession>A0A439CZ85</accession>
<keyword evidence="3" id="KW-1185">Reference proteome</keyword>